<keyword evidence="12" id="KW-0865">Zymogen</keyword>
<feature type="chain" id="PRO_5040527775" description="Neutral protease 2" evidence="15">
    <location>
        <begin position="19"/>
        <end position="361"/>
    </location>
</feature>
<evidence type="ECO:0000256" key="11">
    <source>
        <dbReference type="ARBA" id="ARBA00023049"/>
    </source>
</evidence>
<sequence length="361" mass="37818">MKGFTQFSLVALVASVTAVSVNINKRESPLSIVLSRSGNTEVKVAVTNNGAKTLNLLSKGTFLDEVNPVEKVNVYSNSGTTKVPFEGIKIRLLTSGLSSDDFLTLRAGEMKEVTVETAALHTLNDGGDFDVFAKGLLPYAEANSTELAGNLGYESNKLTMSVDGPVAATVAKEITKRTTLGSSCTGTKLRVIQAALSNCQKQASAAASAAKAGSKLNTYFKSASASTKREVSGRLSAVAKDCGSTSSKTSTNCNDPYNGCASNVLAYTVPTRNFITYCDIFFSALPAVATACHGQDQATTVLHEETHADGVYSPGTDDLGYGFAAASALSKADALNNADSYALYANGKWIAPFEAEMRITS</sequence>
<evidence type="ECO:0000256" key="15">
    <source>
        <dbReference type="RuleBase" id="RU361126"/>
    </source>
</evidence>
<keyword evidence="6 15" id="KW-0165">Cleavage on pair of basic residues</keyword>
<dbReference type="Gene3D" id="2.60.40.2970">
    <property type="match status" value="1"/>
</dbReference>
<dbReference type="InterPro" id="IPR001384">
    <property type="entry name" value="Peptidase_M35"/>
</dbReference>
<evidence type="ECO:0000313" key="17">
    <source>
        <dbReference type="EMBL" id="KAF9738922.1"/>
    </source>
</evidence>
<evidence type="ECO:0000256" key="13">
    <source>
        <dbReference type="PIRSR" id="PIRSR601384-1"/>
    </source>
</evidence>
<evidence type="ECO:0000256" key="3">
    <source>
        <dbReference type="ARBA" id="ARBA00010279"/>
    </source>
</evidence>
<dbReference type="GO" id="GO:0005576">
    <property type="term" value="C:extracellular region"/>
    <property type="evidence" value="ECO:0007669"/>
    <property type="project" value="UniProtKB-SubCell"/>
</dbReference>
<dbReference type="SMART" id="SM01351">
    <property type="entry name" value="Aspzincin_M35"/>
    <property type="match status" value="1"/>
</dbReference>
<comment type="catalytic activity">
    <reaction evidence="1 15">
        <text>Preferential cleavage of bonds with hydrophobic residues in P1'. Also 3-Asn-|-Gln-4 and 8-Gly-|-Ser-9 bonds in insulin B chain.</text>
        <dbReference type="EC" id="3.4.24.39"/>
    </reaction>
</comment>
<dbReference type="EC" id="3.4.24.39" evidence="15"/>
<dbReference type="PANTHER" id="PTHR37016:SF3">
    <property type="entry name" value="NEUTRAL PROTEASE 2-RELATED"/>
    <property type="match status" value="1"/>
</dbReference>
<keyword evidence="4 15" id="KW-0964">Secreted</keyword>
<dbReference type="InterPro" id="IPR024079">
    <property type="entry name" value="MetalloPept_cat_dom_sf"/>
</dbReference>
<dbReference type="OrthoDB" id="412874at2759"/>
<feature type="signal peptide" evidence="15">
    <location>
        <begin position="1"/>
        <end position="18"/>
    </location>
</feature>
<dbReference type="GO" id="GO:0004222">
    <property type="term" value="F:metalloendopeptidase activity"/>
    <property type="evidence" value="ECO:0007669"/>
    <property type="project" value="InterPro"/>
</dbReference>
<dbReference type="GO" id="GO:0006508">
    <property type="term" value="P:proteolysis"/>
    <property type="evidence" value="ECO:0007669"/>
    <property type="project" value="UniProtKB-KW"/>
</dbReference>
<dbReference type="PANTHER" id="PTHR37016">
    <property type="match status" value="1"/>
</dbReference>
<evidence type="ECO:0000256" key="5">
    <source>
        <dbReference type="ARBA" id="ARBA00022670"/>
    </source>
</evidence>
<evidence type="ECO:0000256" key="7">
    <source>
        <dbReference type="ARBA" id="ARBA00022723"/>
    </source>
</evidence>
<dbReference type="CDD" id="cd11008">
    <property type="entry name" value="M35_deuterolysin_like"/>
    <property type="match status" value="1"/>
</dbReference>
<comment type="caution">
    <text evidence="17">The sequence shown here is derived from an EMBL/GenBank/DDBJ whole genome shotgun (WGS) entry which is preliminary data.</text>
</comment>
<dbReference type="Proteomes" id="UP000756921">
    <property type="component" value="Unassembled WGS sequence"/>
</dbReference>
<evidence type="ECO:0000256" key="10">
    <source>
        <dbReference type="ARBA" id="ARBA00022833"/>
    </source>
</evidence>
<proteinExistence type="inferred from homology"/>
<keyword evidence="5 15" id="KW-0645">Protease</keyword>
<keyword evidence="9 15" id="KW-0378">Hydrolase</keyword>
<dbReference type="AlphaFoldDB" id="A0A9P6KU30"/>
<keyword evidence="10 14" id="KW-0862">Zinc</keyword>
<reference evidence="17" key="1">
    <citation type="journal article" date="2020" name="Mol. Plant Microbe Interact.">
        <title>Genome Sequence of the Biocontrol Agent Coniothyrium minitans strain Conio (IMI 134523).</title>
        <authorList>
            <person name="Patel D."/>
            <person name="Shittu T.A."/>
            <person name="Baroncelli R."/>
            <person name="Muthumeenakshi S."/>
            <person name="Osborne T.H."/>
            <person name="Janganan T.K."/>
            <person name="Sreenivasaprasad S."/>
        </authorList>
    </citation>
    <scope>NUCLEOTIDE SEQUENCE</scope>
    <source>
        <strain evidence="17">Conio</strain>
    </source>
</reference>
<keyword evidence="18" id="KW-1185">Reference proteome</keyword>
<comment type="cofactor">
    <cofactor evidence="14 15">
        <name>Zn(2+)</name>
        <dbReference type="ChEBI" id="CHEBI:29105"/>
    </cofactor>
    <text evidence="14 15">Binds 1 zinc ion per subunit.</text>
</comment>
<evidence type="ECO:0000256" key="4">
    <source>
        <dbReference type="ARBA" id="ARBA00022525"/>
    </source>
</evidence>
<evidence type="ECO:0000256" key="14">
    <source>
        <dbReference type="PIRSR" id="PIRSR601384-2"/>
    </source>
</evidence>
<dbReference type="PRINTS" id="PR00768">
    <property type="entry name" value="DEUTEROLYSIN"/>
</dbReference>
<dbReference type="GO" id="GO:0046872">
    <property type="term" value="F:metal ion binding"/>
    <property type="evidence" value="ECO:0007669"/>
    <property type="project" value="UniProtKB-KW"/>
</dbReference>
<evidence type="ECO:0000256" key="1">
    <source>
        <dbReference type="ARBA" id="ARBA00001187"/>
    </source>
</evidence>
<comment type="similarity">
    <text evidence="3 15">Belongs to the peptidase M35 family.</text>
</comment>
<feature type="binding site" evidence="14">
    <location>
        <position position="307"/>
    </location>
    <ligand>
        <name>Zn(2+)</name>
        <dbReference type="ChEBI" id="CHEBI:29105"/>
        <note>catalytic</note>
    </ligand>
</feature>
<name>A0A9P6KU30_9PLEO</name>
<evidence type="ECO:0000256" key="9">
    <source>
        <dbReference type="ARBA" id="ARBA00022801"/>
    </source>
</evidence>
<dbReference type="Pfam" id="PF02102">
    <property type="entry name" value="Peptidase_M35"/>
    <property type="match status" value="1"/>
</dbReference>
<evidence type="ECO:0000259" key="16">
    <source>
        <dbReference type="SMART" id="SM01351"/>
    </source>
</evidence>
<comment type="function">
    <text evidence="15">Secreted metalloproteinase that allows assimilation of proteinaceous substrates. Shows high activities on basic nuclear substrates such as histone and protamine.</text>
</comment>
<evidence type="ECO:0000256" key="6">
    <source>
        <dbReference type="ARBA" id="ARBA00022685"/>
    </source>
</evidence>
<dbReference type="SUPFAM" id="SSF55486">
    <property type="entry name" value="Metalloproteases ('zincins'), catalytic domain"/>
    <property type="match status" value="1"/>
</dbReference>
<dbReference type="InterPro" id="IPR050414">
    <property type="entry name" value="Fungal_M35_metalloproteases"/>
</dbReference>
<gene>
    <name evidence="17" type="ORF">PMIN01_01556</name>
</gene>
<feature type="active site" evidence="13">
    <location>
        <position position="304"/>
    </location>
</feature>
<keyword evidence="11 15" id="KW-0482">Metalloprotease</keyword>
<feature type="binding site" evidence="14">
    <location>
        <position position="318"/>
    </location>
    <ligand>
        <name>Zn(2+)</name>
        <dbReference type="ChEBI" id="CHEBI:29105"/>
        <note>catalytic</note>
    </ligand>
</feature>
<accession>A0A9P6KU30</accession>
<feature type="binding site" evidence="14">
    <location>
        <position position="303"/>
    </location>
    <ligand>
        <name>Zn(2+)</name>
        <dbReference type="ChEBI" id="CHEBI:29105"/>
        <note>catalytic</note>
    </ligand>
</feature>
<evidence type="ECO:0000313" key="18">
    <source>
        <dbReference type="Proteomes" id="UP000756921"/>
    </source>
</evidence>
<dbReference type="InterPro" id="IPR029463">
    <property type="entry name" value="Lys_MEP"/>
</dbReference>
<organism evidence="17 18">
    <name type="scientific">Paraphaeosphaeria minitans</name>
    <dbReference type="NCBI Taxonomy" id="565426"/>
    <lineage>
        <taxon>Eukaryota</taxon>
        <taxon>Fungi</taxon>
        <taxon>Dikarya</taxon>
        <taxon>Ascomycota</taxon>
        <taxon>Pezizomycotina</taxon>
        <taxon>Dothideomycetes</taxon>
        <taxon>Pleosporomycetidae</taxon>
        <taxon>Pleosporales</taxon>
        <taxon>Massarineae</taxon>
        <taxon>Didymosphaeriaceae</taxon>
        <taxon>Paraphaeosphaeria</taxon>
    </lineage>
</organism>
<dbReference type="Gene3D" id="3.40.390.10">
    <property type="entry name" value="Collagenase (Catalytic Domain)"/>
    <property type="match status" value="1"/>
</dbReference>
<evidence type="ECO:0000256" key="12">
    <source>
        <dbReference type="ARBA" id="ARBA00023145"/>
    </source>
</evidence>
<protein>
    <recommendedName>
        <fullName evidence="15">Neutral protease 2</fullName>
        <ecNumber evidence="15">3.4.24.39</ecNumber>
    </recommendedName>
    <alternativeName>
        <fullName evidence="15">Deuterolysin</fullName>
    </alternativeName>
</protein>
<keyword evidence="7 14" id="KW-0479">Metal-binding</keyword>
<evidence type="ECO:0000256" key="2">
    <source>
        <dbReference type="ARBA" id="ARBA00004613"/>
    </source>
</evidence>
<dbReference type="EMBL" id="WJXW01000002">
    <property type="protein sequence ID" value="KAF9738922.1"/>
    <property type="molecule type" value="Genomic_DNA"/>
</dbReference>
<comment type="subcellular location">
    <subcellularLocation>
        <location evidence="2 15">Secreted</location>
    </subcellularLocation>
</comment>
<feature type="domain" description="Lysine-specific metallo-endopeptidase" evidence="16">
    <location>
        <begin position="201"/>
        <end position="346"/>
    </location>
</feature>
<keyword evidence="8 15" id="KW-0732">Signal</keyword>
<evidence type="ECO:0000256" key="8">
    <source>
        <dbReference type="ARBA" id="ARBA00022729"/>
    </source>
</evidence>